<evidence type="ECO:0000313" key="2">
    <source>
        <dbReference type="Proteomes" id="UP000070620"/>
    </source>
</evidence>
<proteinExistence type="predicted"/>
<dbReference type="AlphaFoldDB" id="A0A136PXP9"/>
<dbReference type="Proteomes" id="UP000070620">
    <property type="component" value="Unassembled WGS sequence"/>
</dbReference>
<dbReference type="EMBL" id="LRQV01000008">
    <property type="protein sequence ID" value="KXK63202.1"/>
    <property type="molecule type" value="Genomic_DNA"/>
</dbReference>
<comment type="caution">
    <text evidence="1">The sequence shown here is derived from an EMBL/GenBank/DDBJ whole genome shotgun (WGS) entry which is preliminary data.</text>
</comment>
<protein>
    <submittedName>
        <fullName evidence="1">Uncharacterized protein</fullName>
    </submittedName>
</protein>
<name>A0A136PXP9_9ACTN</name>
<evidence type="ECO:0000313" key="1">
    <source>
        <dbReference type="EMBL" id="KXK63202.1"/>
    </source>
</evidence>
<organism evidence="1 2">
    <name type="scientific">Micromonospora rosaria</name>
    <dbReference type="NCBI Taxonomy" id="47874"/>
    <lineage>
        <taxon>Bacteria</taxon>
        <taxon>Bacillati</taxon>
        <taxon>Actinomycetota</taxon>
        <taxon>Actinomycetes</taxon>
        <taxon>Micromonosporales</taxon>
        <taxon>Micromonosporaceae</taxon>
        <taxon>Micromonospora</taxon>
    </lineage>
</organism>
<reference evidence="1 2" key="1">
    <citation type="submission" date="2016-01" db="EMBL/GenBank/DDBJ databases">
        <title>Whole genome sequence and analysis of Micromonospora rosaria DSM 803, which can produce antibacterial substance rosamicin.</title>
        <authorList>
            <person name="Yang H."/>
            <person name="He X."/>
            <person name="Zhu D."/>
        </authorList>
    </citation>
    <scope>NUCLEOTIDE SEQUENCE [LARGE SCALE GENOMIC DNA]</scope>
    <source>
        <strain evidence="1 2">DSM 803</strain>
    </source>
</reference>
<accession>A0A136PXP9</accession>
<keyword evidence="2" id="KW-1185">Reference proteome</keyword>
<sequence>MGLVREVMTCPQDGPAPPVLVFEGGRTALLTGVAGLLDGRVPYAHVDLGAQGRPGTPEVLYALAFHLGRPCPLYGTLRFPRLAVGKLVMDDTTLDLHDRDAARRQINDLLRAHRGIDQMVTTLREGAGTLPAGLPASVQTPLGLAARFLATALGRLARWTWSSRFVLGRAQKWYGAQGSSHRRPPVETLIELNQWHRRPNLGTNARQRDDLLWAAFRADLTAGLGRRRHRSWIPRCVVLLDNADTRLGRNVLTELVRLRAGGEHDPLAVVATAREPFLDHLPAAEQRTLAADEPLALARSGPDGRRWPRWVRYPLPGLTEEDTTRKVTADHPRLDHRIPLLVQQFAQGNPLAVGLLLEAADEVPSWPAGGNELGLVLARLEPPPPDDTDRVQCTIAERLCRHLLGRDDRDPFPDDEVETLTTCAAARTGEQALTLAVGSGLLTPDGYTGELSTLLAGLWPTAPDAAPPPLRRLLLRRLAARPADAETGWRAVHERLRRECAERADRTGELYHALALGELGRVAGYFTERAGVDPAREWLATLHEVVQAPTNLDHPVPPADEAHRLARATGADPDSRLGRITRLVAALWLAADPFTGRHRADLHDGIKRDYRAIALQFHDDQSRLVAEATTHRVRAEQWR</sequence>
<gene>
    <name evidence="1" type="ORF">AWW66_04515</name>
</gene>